<accession>A0A4Q0VTN7</accession>
<evidence type="ECO:0000313" key="2">
    <source>
        <dbReference type="Proteomes" id="UP000290649"/>
    </source>
</evidence>
<dbReference type="EMBL" id="QOUX01000032">
    <property type="protein sequence ID" value="RXJ01629.1"/>
    <property type="molecule type" value="Genomic_DNA"/>
</dbReference>
<reference evidence="1 2" key="1">
    <citation type="journal article" date="2019" name="Int. J. Syst. Evol. Microbiol.">
        <title>Anaerobacillus alkaliphilus sp. nov., a novel alkaliphilic and moderately halophilic bacterium.</title>
        <authorList>
            <person name="Borsodi A.K."/>
            <person name="Aszalos J.M."/>
            <person name="Bihari P."/>
            <person name="Nagy I."/>
            <person name="Schumann P."/>
            <person name="Sproer C."/>
            <person name="Kovacs A.L."/>
            <person name="Boka K."/>
            <person name="Dobosy P."/>
            <person name="Ovari M."/>
            <person name="Szili-Kovacs T."/>
            <person name="Toth E."/>
        </authorList>
    </citation>
    <scope>NUCLEOTIDE SEQUENCE [LARGE SCALE GENOMIC DNA]</scope>
    <source>
        <strain evidence="1 2">B16-10</strain>
    </source>
</reference>
<organism evidence="1 2">
    <name type="scientific">Anaerobacillus alkaliphilus</name>
    <dbReference type="NCBI Taxonomy" id="1548597"/>
    <lineage>
        <taxon>Bacteria</taxon>
        <taxon>Bacillati</taxon>
        <taxon>Bacillota</taxon>
        <taxon>Bacilli</taxon>
        <taxon>Bacillales</taxon>
        <taxon>Bacillaceae</taxon>
        <taxon>Anaerobacillus</taxon>
    </lineage>
</organism>
<protein>
    <submittedName>
        <fullName evidence="1">Uncharacterized protein</fullName>
    </submittedName>
</protein>
<dbReference type="AlphaFoldDB" id="A0A4Q0VTN7"/>
<keyword evidence="2" id="KW-1185">Reference proteome</keyword>
<gene>
    <name evidence="1" type="ORF">DS745_09105</name>
</gene>
<name>A0A4Q0VTN7_9BACI</name>
<evidence type="ECO:0000313" key="1">
    <source>
        <dbReference type="EMBL" id="RXJ01629.1"/>
    </source>
</evidence>
<proteinExistence type="predicted"/>
<dbReference type="RefSeq" id="WP_129077932.1">
    <property type="nucleotide sequence ID" value="NZ_QOUX01000032.1"/>
</dbReference>
<dbReference type="Proteomes" id="UP000290649">
    <property type="component" value="Unassembled WGS sequence"/>
</dbReference>
<sequence length="66" mass="7814">MVEELVNLAKEYQEIAELSISYKKQNKVDEISKLMRERGNVLTIRITETSEQVRTYQGNQLHFTIR</sequence>
<comment type="caution">
    <text evidence="1">The sequence shown here is derived from an EMBL/GenBank/DDBJ whole genome shotgun (WGS) entry which is preliminary data.</text>
</comment>